<organism evidence="2 3">
    <name type="scientific">Nannocystis pusilla</name>
    <dbReference type="NCBI Taxonomy" id="889268"/>
    <lineage>
        <taxon>Bacteria</taxon>
        <taxon>Pseudomonadati</taxon>
        <taxon>Myxococcota</taxon>
        <taxon>Polyangia</taxon>
        <taxon>Nannocystales</taxon>
        <taxon>Nannocystaceae</taxon>
        <taxon>Nannocystis</taxon>
    </lineage>
</organism>
<name>A0A9X3J3R9_9BACT</name>
<dbReference type="Pfam" id="PF05762">
    <property type="entry name" value="VWA_CoxE"/>
    <property type="match status" value="1"/>
</dbReference>
<dbReference type="EMBL" id="JAPNKE010000002">
    <property type="protein sequence ID" value="MCY1013124.1"/>
    <property type="molecule type" value="Genomic_DNA"/>
</dbReference>
<dbReference type="Gene3D" id="3.40.50.410">
    <property type="entry name" value="von Willebrand factor, type A domain"/>
    <property type="match status" value="1"/>
</dbReference>
<dbReference type="InterPro" id="IPR008912">
    <property type="entry name" value="Uncharacterised_CoxE"/>
</dbReference>
<dbReference type="SUPFAM" id="SSF53300">
    <property type="entry name" value="vWA-like"/>
    <property type="match status" value="1"/>
</dbReference>
<protein>
    <submittedName>
        <fullName evidence="2">VWA domain-containing protein</fullName>
    </submittedName>
</protein>
<proteinExistence type="predicted"/>
<feature type="compositionally biased region" description="Polar residues" evidence="1">
    <location>
        <begin position="89"/>
        <end position="99"/>
    </location>
</feature>
<evidence type="ECO:0000256" key="1">
    <source>
        <dbReference type="SAM" id="MobiDB-lite"/>
    </source>
</evidence>
<feature type="region of interest" description="Disordered" evidence="1">
    <location>
        <begin position="143"/>
        <end position="177"/>
    </location>
</feature>
<evidence type="ECO:0000313" key="2">
    <source>
        <dbReference type="EMBL" id="MCY1013124.1"/>
    </source>
</evidence>
<feature type="region of interest" description="Disordered" evidence="1">
    <location>
        <begin position="71"/>
        <end position="99"/>
    </location>
</feature>
<keyword evidence="3" id="KW-1185">Reference proteome</keyword>
<sequence>MSAADPELMQRARQGLYWRLMSALFEQGDAAPNLESLARELANTTDLPVELLDPKVTVDVLVHRFPKLKPEFSRPLPGFEPPTPDGEAQQPNEGPTDLKSTVQRALVVSKLLLNAFGPNTQGSVTAQQYGAWARDVEWLEGALGLPPGSLRQSGSAQGSGPPSGGGGEATRPPIGDDELKAGLATLEADMIHRMDLREVLKDPVLSERLTPSMALLEQILWDKGNLSGPALQNAKKLIARYVDELSKVLKLQMRQVTSRVHDHRVPPRRIFRNLDMKRTIWKNLTNWDPNERRLYVDRLFYRRTGKKSLPSKLIIIVDQSGSMTSAMVQTTILASIFAALPKVIVHLFAFDTRVIDLTPFVHDPVETLLRTKLGGGNDMRLALDLAAPCIDSPQNTAVVVISDFYDWSDFFSVLRQWKESGCHLIPVGSLHTTGYFAVNPEYAAKFKEIGAPILSGSPKKLIEQIKKVM</sequence>
<dbReference type="RefSeq" id="WP_267776829.1">
    <property type="nucleotide sequence ID" value="NZ_JAPNKE010000002.1"/>
</dbReference>
<reference evidence="2" key="1">
    <citation type="submission" date="2022-11" db="EMBL/GenBank/DDBJ databases">
        <title>Minimal conservation of predation-associated metabolite biosynthetic gene clusters underscores biosynthetic potential of Myxococcota including descriptions for ten novel species: Archangium lansinium sp. nov., Myxococcus landrumus sp. nov., Nannocystis bai.</title>
        <authorList>
            <person name="Ahearne A."/>
            <person name="Stevens C."/>
            <person name="Phillips K."/>
        </authorList>
    </citation>
    <scope>NUCLEOTIDE SEQUENCE</scope>
    <source>
        <strain evidence="2">Na p29</strain>
    </source>
</reference>
<comment type="caution">
    <text evidence="2">The sequence shown here is derived from an EMBL/GenBank/DDBJ whole genome shotgun (WGS) entry which is preliminary data.</text>
</comment>
<dbReference type="InterPro" id="IPR036465">
    <property type="entry name" value="vWFA_dom_sf"/>
</dbReference>
<gene>
    <name evidence="2" type="ORF">OV079_47870</name>
</gene>
<dbReference type="Proteomes" id="UP001150924">
    <property type="component" value="Unassembled WGS sequence"/>
</dbReference>
<dbReference type="AlphaFoldDB" id="A0A9X3J3R9"/>
<accession>A0A9X3J3R9</accession>
<evidence type="ECO:0000313" key="3">
    <source>
        <dbReference type="Proteomes" id="UP001150924"/>
    </source>
</evidence>